<organism evidence="1 2">
    <name type="scientific">Clostridium tepidiprofundi DSM 19306</name>
    <dbReference type="NCBI Taxonomy" id="1121338"/>
    <lineage>
        <taxon>Bacteria</taxon>
        <taxon>Bacillati</taxon>
        <taxon>Bacillota</taxon>
        <taxon>Clostridia</taxon>
        <taxon>Eubacteriales</taxon>
        <taxon>Clostridiaceae</taxon>
        <taxon>Clostridium</taxon>
    </lineage>
</organism>
<sequence>MDRYVIVNILSGEALKLHEKIVEDVCFKFNVQRQKLPGHITLKAPFETNNIDRIEEVIKAFCNQNSKAPIKIEGINHFRNNVIYMDIHPSREAIKLHENLYTELKKIDFLEWKPNESKNRTFHSTIVSRRIQKKFDDIWNYVNNYNFSFDSYIDNITIMKWTNYRWQTYKKFKL</sequence>
<gene>
    <name evidence="1" type="ORF">CLTEP_09840</name>
</gene>
<dbReference type="PATRIC" id="fig|1121338.3.peg.1015"/>
<dbReference type="PANTHER" id="PTHR40037:SF1">
    <property type="entry name" value="PHOSPHOESTERASE SAOUHSC_00951-RELATED"/>
    <property type="match status" value="1"/>
</dbReference>
<dbReference type="Pfam" id="PF13563">
    <property type="entry name" value="2_5_RNA_ligase2"/>
    <property type="match status" value="1"/>
</dbReference>
<dbReference type="OrthoDB" id="1524661at2"/>
<evidence type="ECO:0008006" key="3">
    <source>
        <dbReference type="Google" id="ProtNLM"/>
    </source>
</evidence>
<dbReference type="RefSeq" id="WP_066823420.1">
    <property type="nucleotide sequence ID" value="NZ_LTBA01000007.1"/>
</dbReference>
<reference evidence="1 2" key="1">
    <citation type="submission" date="2016-02" db="EMBL/GenBank/DDBJ databases">
        <title>Genome sequence of Clostridium tepidiprofundi DSM 19306.</title>
        <authorList>
            <person name="Poehlein A."/>
            <person name="Daniel R."/>
        </authorList>
    </citation>
    <scope>NUCLEOTIDE SEQUENCE [LARGE SCALE GENOMIC DNA]</scope>
    <source>
        <strain evidence="1 2">DSM 19306</strain>
    </source>
</reference>
<dbReference type="Gene3D" id="3.90.1140.10">
    <property type="entry name" value="Cyclic phosphodiesterase"/>
    <property type="match status" value="1"/>
</dbReference>
<dbReference type="InterPro" id="IPR050580">
    <property type="entry name" value="2H_phosphoesterase_YjcG-like"/>
</dbReference>
<dbReference type="EMBL" id="LTBA01000007">
    <property type="protein sequence ID" value="KYH34991.1"/>
    <property type="molecule type" value="Genomic_DNA"/>
</dbReference>
<proteinExistence type="predicted"/>
<evidence type="ECO:0000313" key="2">
    <source>
        <dbReference type="Proteomes" id="UP000075531"/>
    </source>
</evidence>
<evidence type="ECO:0000313" key="1">
    <source>
        <dbReference type="EMBL" id="KYH34991.1"/>
    </source>
</evidence>
<dbReference type="InterPro" id="IPR009097">
    <property type="entry name" value="Cyclic_Pdiesterase"/>
</dbReference>
<protein>
    <recommendedName>
        <fullName evidence="3">2',5' RNA ligase family</fullName>
    </recommendedName>
</protein>
<accession>A0A151B4Z7</accession>
<dbReference type="AlphaFoldDB" id="A0A151B4Z7"/>
<dbReference type="PANTHER" id="PTHR40037">
    <property type="entry name" value="PHOSPHOESTERASE YJCG-RELATED"/>
    <property type="match status" value="1"/>
</dbReference>
<comment type="caution">
    <text evidence="1">The sequence shown here is derived from an EMBL/GenBank/DDBJ whole genome shotgun (WGS) entry which is preliminary data.</text>
</comment>
<dbReference type="Proteomes" id="UP000075531">
    <property type="component" value="Unassembled WGS sequence"/>
</dbReference>
<dbReference type="STRING" id="1121338.CLTEP_09840"/>
<dbReference type="SUPFAM" id="SSF55144">
    <property type="entry name" value="LigT-like"/>
    <property type="match status" value="1"/>
</dbReference>
<name>A0A151B4Z7_9CLOT</name>
<keyword evidence="2" id="KW-1185">Reference proteome</keyword>